<feature type="compositionally biased region" description="Basic and acidic residues" evidence="2">
    <location>
        <begin position="643"/>
        <end position="658"/>
    </location>
</feature>
<protein>
    <recommendedName>
        <fullName evidence="3">CCHC-type domain-containing protein</fullName>
    </recommendedName>
</protein>
<dbReference type="EMBL" id="BLKM01008604">
    <property type="protein sequence ID" value="GFG34230.1"/>
    <property type="molecule type" value="Genomic_DNA"/>
</dbReference>
<proteinExistence type="predicted"/>
<dbReference type="InterPro" id="IPR001878">
    <property type="entry name" value="Znf_CCHC"/>
</dbReference>
<dbReference type="Pfam" id="PF00098">
    <property type="entry name" value="zf-CCHC"/>
    <property type="match status" value="1"/>
</dbReference>
<dbReference type="InterPro" id="IPR042344">
    <property type="entry name" value="ZCCHC14"/>
</dbReference>
<organism evidence="4 5">
    <name type="scientific">Coptotermes formosanus</name>
    <name type="common">Formosan subterranean termite</name>
    <dbReference type="NCBI Taxonomy" id="36987"/>
    <lineage>
        <taxon>Eukaryota</taxon>
        <taxon>Metazoa</taxon>
        <taxon>Ecdysozoa</taxon>
        <taxon>Arthropoda</taxon>
        <taxon>Hexapoda</taxon>
        <taxon>Insecta</taxon>
        <taxon>Pterygota</taxon>
        <taxon>Neoptera</taxon>
        <taxon>Polyneoptera</taxon>
        <taxon>Dictyoptera</taxon>
        <taxon>Blattodea</taxon>
        <taxon>Blattoidea</taxon>
        <taxon>Termitoidae</taxon>
        <taxon>Rhinotermitidae</taxon>
        <taxon>Coptotermes</taxon>
    </lineage>
</organism>
<dbReference type="PANTHER" id="PTHR16195">
    <property type="entry name" value="ZINC FINGER CCHC DOMAIN CONTAINING PROTEIN"/>
    <property type="match status" value="1"/>
</dbReference>
<feature type="region of interest" description="Disordered" evidence="2">
    <location>
        <begin position="291"/>
        <end position="399"/>
    </location>
</feature>
<evidence type="ECO:0000313" key="4">
    <source>
        <dbReference type="EMBL" id="GFG34230.1"/>
    </source>
</evidence>
<feature type="region of interest" description="Disordered" evidence="2">
    <location>
        <begin position="781"/>
        <end position="815"/>
    </location>
</feature>
<dbReference type="AlphaFoldDB" id="A0A6L2PRL4"/>
<keyword evidence="1" id="KW-0479">Metal-binding</keyword>
<feature type="compositionally biased region" description="Pro residues" evidence="2">
    <location>
        <begin position="743"/>
        <end position="753"/>
    </location>
</feature>
<sequence>MVCKEDVVTWFKDLSSSKRVDVMCSLLNMCLPFELRFLGTCLEDLGKRDFHELRDTEIRANNCSELSDLQCISDKRTRRKLALFLSLLRSYNHACSNGLYKILANFDNSEIATNGSSSDENPLEELLLMYTLALNHPAFSYEQKAVLGNILVKLQDEENKMYSAKHQVGISLLYVKPPVQPCAPCPSSEERQQQDVAVLGHCPGITVPPSHSAAGDVNKGRSSIPPGLSMPPGLALPPEQLTATSYVHVAFPSPGHQPLPSVPWHSGMSPLVMTGLCGALPAEVQGAGEVSAYPSSPLMSRQSSPSQSGSPSRAGSPARMQPPLPPPSATTQPAVPGPDRSQTFSKGLASNRRGDRNGSHSSTATVRQNCVDTSVIAVPTQQQQQHKNMSRKSSAETQDSFRETLVKEMPSYQNLQKYRIDELYRMQDEELKDLGLPSCAIMQLKKILSKINSTNGVCSIDKREPVPNTCRKKQDAAAEAEQGCLHRGNGTYGLVIIIQVECICVQPHERKTQSAGPVIRRYPSVSLEGGPVMFPQPPPQLLTTSQVAPCYTCIAVPVSSSAAPGRYHHGQAQQFYCVNNHLQALHLDDDASRRCSNSSSASDSSSTSQSPPDTPSVPAAPHWDSRAYMGKESGGGERCSPGCDEHAEKERRLPESSEKGGIGMEEGGNTHQQQPMQNSANSNASSRPRLAGGLGRSKANPPGLQTLPRGRGPNPSTVILEGNHKTLPSCRRDGPAVNGAQVVPPPPRTSHPPPPHEERKMFLVPSEMVQVSPHANVAYTTVNSASQPPPPQYSGNSSGNNPPPRPADMSGASSNVPYTPATAYLPHAHFPTLRTTGSIFPGFPHGSYIRPAYPFPNGELVYQYHGHQTPPPPPPTQFIPTPVVTYSTVVPPPKLSCYNCGSQNHHASDCKESTMEEMTKQGQYRLDYAPYQKTGECSLEK</sequence>
<dbReference type="GO" id="GO:0008270">
    <property type="term" value="F:zinc ion binding"/>
    <property type="evidence" value="ECO:0007669"/>
    <property type="project" value="UniProtKB-KW"/>
</dbReference>
<dbReference type="Proteomes" id="UP000502823">
    <property type="component" value="Unassembled WGS sequence"/>
</dbReference>
<dbReference type="Pfam" id="PF26034">
    <property type="entry name" value="PHAT_SMAUG"/>
    <property type="match status" value="1"/>
</dbReference>
<comment type="caution">
    <text evidence="4">The sequence shown here is derived from an EMBL/GenBank/DDBJ whole genome shotgun (WGS) entry which is preliminary data.</text>
</comment>
<feature type="region of interest" description="Disordered" evidence="2">
    <location>
        <begin position="592"/>
        <end position="759"/>
    </location>
</feature>
<reference evidence="5" key="1">
    <citation type="submission" date="2020-01" db="EMBL/GenBank/DDBJ databases">
        <title>Draft genome sequence of the Termite Coptotermes fromosanus.</title>
        <authorList>
            <person name="Itakura S."/>
            <person name="Yosikawa Y."/>
            <person name="Umezawa K."/>
        </authorList>
    </citation>
    <scope>NUCLEOTIDE SEQUENCE [LARGE SCALE GENOMIC DNA]</scope>
</reference>
<dbReference type="PROSITE" id="PS50158">
    <property type="entry name" value="ZF_CCHC"/>
    <property type="match status" value="1"/>
</dbReference>
<feature type="compositionally biased region" description="Polar residues" evidence="2">
    <location>
        <begin position="379"/>
        <end position="398"/>
    </location>
</feature>
<feature type="compositionally biased region" description="Polar residues" evidence="2">
    <location>
        <begin position="359"/>
        <end position="372"/>
    </location>
</feature>
<dbReference type="Pfam" id="PF25479">
    <property type="entry name" value="Vts1"/>
    <property type="match status" value="1"/>
</dbReference>
<dbReference type="GO" id="GO:0003676">
    <property type="term" value="F:nucleic acid binding"/>
    <property type="evidence" value="ECO:0007669"/>
    <property type="project" value="InterPro"/>
</dbReference>
<evidence type="ECO:0000259" key="3">
    <source>
        <dbReference type="PROSITE" id="PS50158"/>
    </source>
</evidence>
<accession>A0A6L2PRL4</accession>
<gene>
    <name evidence="4" type="ORF">Cfor_09169</name>
</gene>
<dbReference type="InterPro" id="IPR057327">
    <property type="entry name" value="Vts1_dom"/>
</dbReference>
<feature type="domain" description="CCHC-type" evidence="3">
    <location>
        <begin position="897"/>
        <end position="912"/>
    </location>
</feature>
<dbReference type="InterPro" id="IPR058599">
    <property type="entry name" value="PHAT_Smg/ZCCHC2-like"/>
</dbReference>
<dbReference type="OrthoDB" id="6361509at2759"/>
<keyword evidence="5" id="KW-1185">Reference proteome</keyword>
<feature type="compositionally biased region" description="Low complexity" evidence="2">
    <location>
        <begin position="294"/>
        <end position="318"/>
    </location>
</feature>
<feature type="compositionally biased region" description="Low complexity" evidence="2">
    <location>
        <begin position="594"/>
        <end position="611"/>
    </location>
</feature>
<evidence type="ECO:0000256" key="1">
    <source>
        <dbReference type="PROSITE-ProRule" id="PRU00047"/>
    </source>
</evidence>
<dbReference type="PANTHER" id="PTHR16195:SF16">
    <property type="entry name" value="ZINC FINGER CCHC DOMAIN-CONTAINING PROTEIN 14"/>
    <property type="match status" value="1"/>
</dbReference>
<evidence type="ECO:0000256" key="2">
    <source>
        <dbReference type="SAM" id="MobiDB-lite"/>
    </source>
</evidence>
<feature type="region of interest" description="Disordered" evidence="2">
    <location>
        <begin position="209"/>
        <end position="236"/>
    </location>
</feature>
<name>A0A6L2PRL4_COPFO</name>
<evidence type="ECO:0000313" key="5">
    <source>
        <dbReference type="Proteomes" id="UP000502823"/>
    </source>
</evidence>
<dbReference type="InParanoid" id="A0A6L2PRL4"/>
<dbReference type="FunCoup" id="A0A6L2PRL4">
    <property type="interactions" value="5"/>
</dbReference>
<keyword evidence="1" id="KW-0862">Zinc</keyword>
<keyword evidence="1" id="KW-0863">Zinc-finger</keyword>